<evidence type="ECO:0000313" key="2">
    <source>
        <dbReference type="Proteomes" id="UP001151760"/>
    </source>
</evidence>
<evidence type="ECO:0000313" key="1">
    <source>
        <dbReference type="EMBL" id="GJT14337.1"/>
    </source>
</evidence>
<proteinExistence type="predicted"/>
<accession>A0ABQ5BKM9</accession>
<dbReference type="EMBL" id="BQNB010013304">
    <property type="protein sequence ID" value="GJT14337.1"/>
    <property type="molecule type" value="Genomic_DNA"/>
</dbReference>
<reference evidence="1" key="1">
    <citation type="journal article" date="2022" name="Int. J. Mol. Sci.">
        <title>Draft Genome of Tanacetum Coccineum: Genomic Comparison of Closely Related Tanacetum-Family Plants.</title>
        <authorList>
            <person name="Yamashiro T."/>
            <person name="Shiraishi A."/>
            <person name="Nakayama K."/>
            <person name="Satake H."/>
        </authorList>
    </citation>
    <scope>NUCLEOTIDE SEQUENCE</scope>
</reference>
<organism evidence="1 2">
    <name type="scientific">Tanacetum coccineum</name>
    <dbReference type="NCBI Taxonomy" id="301880"/>
    <lineage>
        <taxon>Eukaryota</taxon>
        <taxon>Viridiplantae</taxon>
        <taxon>Streptophyta</taxon>
        <taxon>Embryophyta</taxon>
        <taxon>Tracheophyta</taxon>
        <taxon>Spermatophyta</taxon>
        <taxon>Magnoliopsida</taxon>
        <taxon>eudicotyledons</taxon>
        <taxon>Gunneridae</taxon>
        <taxon>Pentapetalae</taxon>
        <taxon>asterids</taxon>
        <taxon>campanulids</taxon>
        <taxon>Asterales</taxon>
        <taxon>Asteraceae</taxon>
        <taxon>Asteroideae</taxon>
        <taxon>Anthemideae</taxon>
        <taxon>Anthemidinae</taxon>
        <taxon>Tanacetum</taxon>
    </lineage>
</organism>
<gene>
    <name evidence="1" type="ORF">Tco_0861379</name>
</gene>
<sequence>MHLIGKVRINKVGNEETAAANWFVCLNSEKSVSKFFSLWLNPNKKPKLERSCREELRTVVSVGAGVCCRCVMRGIGCSPLHASLWIDVGGPSKAVSSASGHSDDISHDDERYGAFCSTRLSYLWELYGLSTARGLREQRASLHIALGGVPGGKGCGETTVYQRGSSMLVPVSSEIALVDLRGEGILSVGVRAVIGSWESDKPLSCVKVGLVPGKVPNLRLFLFSSENDESIVIEEVDDDLVEKRVSKPSYTTEELLLIGSEAYQEYFCQSESWQSRLKRHPMQFVDLIWMSMVSA</sequence>
<comment type="caution">
    <text evidence="1">The sequence shown here is derived from an EMBL/GenBank/DDBJ whole genome shotgun (WGS) entry which is preliminary data.</text>
</comment>
<reference evidence="1" key="2">
    <citation type="submission" date="2022-01" db="EMBL/GenBank/DDBJ databases">
        <authorList>
            <person name="Yamashiro T."/>
            <person name="Shiraishi A."/>
            <person name="Satake H."/>
            <person name="Nakayama K."/>
        </authorList>
    </citation>
    <scope>NUCLEOTIDE SEQUENCE</scope>
</reference>
<keyword evidence="2" id="KW-1185">Reference proteome</keyword>
<protein>
    <submittedName>
        <fullName evidence="1">Uncharacterized protein</fullName>
    </submittedName>
</protein>
<dbReference type="Proteomes" id="UP001151760">
    <property type="component" value="Unassembled WGS sequence"/>
</dbReference>
<name>A0ABQ5BKM9_9ASTR</name>